<dbReference type="FunFam" id="3.30.2130.10:FF:000001">
    <property type="entry name" value="Bifunctional aspartokinase/homoserine dehydrogenase"/>
    <property type="match status" value="1"/>
</dbReference>
<evidence type="ECO:0000256" key="14">
    <source>
        <dbReference type="ARBA" id="ARBA00047872"/>
    </source>
</evidence>
<dbReference type="GO" id="GO:0009088">
    <property type="term" value="P:threonine biosynthetic process"/>
    <property type="evidence" value="ECO:0007669"/>
    <property type="project" value="UniProtKB-UniPathway"/>
</dbReference>
<keyword evidence="12" id="KW-0220">Diaminopimelate biosynthesis</keyword>
<dbReference type="Proteomes" id="UP000005384">
    <property type="component" value="Unassembled WGS sequence"/>
</dbReference>
<dbReference type="GO" id="GO:0009090">
    <property type="term" value="P:homoserine biosynthetic process"/>
    <property type="evidence" value="ECO:0007669"/>
    <property type="project" value="TreeGrafter"/>
</dbReference>
<evidence type="ECO:0000256" key="11">
    <source>
        <dbReference type="ARBA" id="ARBA00022840"/>
    </source>
</evidence>
<comment type="pathway">
    <text evidence="4 18">Amino-acid biosynthesis; L-threonine biosynthesis; L-threonine from L-aspartate: step 1/5.</text>
</comment>
<dbReference type="InterPro" id="IPR001048">
    <property type="entry name" value="Asp/Glu/Uridylate_kinase"/>
</dbReference>
<dbReference type="PANTHER" id="PTHR21499:SF3">
    <property type="entry name" value="ASPARTOKINASE"/>
    <property type="match status" value="1"/>
</dbReference>
<evidence type="ECO:0000256" key="15">
    <source>
        <dbReference type="ARBA" id="ARBA00063835"/>
    </source>
</evidence>
<evidence type="ECO:0000313" key="21">
    <source>
        <dbReference type="Proteomes" id="UP000005384"/>
    </source>
</evidence>
<dbReference type="GO" id="GO:0004072">
    <property type="term" value="F:aspartate kinase activity"/>
    <property type="evidence" value="ECO:0007669"/>
    <property type="project" value="UniProtKB-EC"/>
</dbReference>
<dbReference type="PROSITE" id="PS00324">
    <property type="entry name" value="ASPARTOKINASE"/>
    <property type="match status" value="1"/>
</dbReference>
<dbReference type="CDD" id="cd04923">
    <property type="entry name" value="ACT_AK-LysC-DapG-like_2"/>
    <property type="match status" value="1"/>
</dbReference>
<evidence type="ECO:0000256" key="17">
    <source>
        <dbReference type="RuleBase" id="RU003448"/>
    </source>
</evidence>
<evidence type="ECO:0000256" key="7">
    <source>
        <dbReference type="ARBA" id="ARBA00022679"/>
    </source>
</evidence>
<dbReference type="NCBIfam" id="NF005155">
    <property type="entry name" value="PRK06635.1-4"/>
    <property type="match status" value="1"/>
</dbReference>
<dbReference type="Gene3D" id="3.40.1160.10">
    <property type="entry name" value="Acetylglutamate kinase-like"/>
    <property type="match status" value="1"/>
</dbReference>
<dbReference type="OrthoDB" id="9799110at2"/>
<comment type="pathway">
    <text evidence="3 18">Amino-acid biosynthesis; L-methionine biosynthesis via de novo pathway; L-homoserine from L-aspartate: step 1/3.</text>
</comment>
<evidence type="ECO:0000256" key="5">
    <source>
        <dbReference type="ARBA" id="ARBA00010122"/>
    </source>
</evidence>
<dbReference type="InterPro" id="IPR018042">
    <property type="entry name" value="Aspartate_kinase_CS"/>
</dbReference>
<comment type="caution">
    <text evidence="20">The sequence shown here is derived from an EMBL/GenBank/DDBJ whole genome shotgun (WGS) entry which is preliminary data.</text>
</comment>
<name>G5IL23_9FIRM</name>
<dbReference type="PATRIC" id="fig|742737.3.peg.4186"/>
<dbReference type="GO" id="GO:0005829">
    <property type="term" value="C:cytosol"/>
    <property type="evidence" value="ECO:0007669"/>
    <property type="project" value="TreeGrafter"/>
</dbReference>
<comment type="catalytic activity">
    <reaction evidence="14 17">
        <text>L-aspartate + ATP = 4-phospho-L-aspartate + ADP</text>
        <dbReference type="Rhea" id="RHEA:23776"/>
        <dbReference type="ChEBI" id="CHEBI:29991"/>
        <dbReference type="ChEBI" id="CHEBI:30616"/>
        <dbReference type="ChEBI" id="CHEBI:57535"/>
        <dbReference type="ChEBI" id="CHEBI:456216"/>
        <dbReference type="EC" id="2.7.2.4"/>
    </reaction>
</comment>
<accession>G5IL23</accession>
<feature type="domain" description="ACT" evidence="19">
    <location>
        <begin position="262"/>
        <end position="333"/>
    </location>
</feature>
<evidence type="ECO:0000256" key="9">
    <source>
        <dbReference type="ARBA" id="ARBA00022741"/>
    </source>
</evidence>
<organism evidence="20 21">
    <name type="scientific">Hungatella hathewayi WAL-18680</name>
    <dbReference type="NCBI Taxonomy" id="742737"/>
    <lineage>
        <taxon>Bacteria</taxon>
        <taxon>Bacillati</taxon>
        <taxon>Bacillota</taxon>
        <taxon>Clostridia</taxon>
        <taxon>Lachnospirales</taxon>
        <taxon>Lachnospiraceae</taxon>
        <taxon>Hungatella</taxon>
    </lineage>
</organism>
<dbReference type="Pfam" id="PF00696">
    <property type="entry name" value="AA_kinase"/>
    <property type="match status" value="1"/>
</dbReference>
<evidence type="ECO:0000256" key="6">
    <source>
        <dbReference type="ARBA" id="ARBA00022605"/>
    </source>
</evidence>
<dbReference type="CDD" id="cd04913">
    <property type="entry name" value="ACT_AKii-LysC-BS-like_1"/>
    <property type="match status" value="1"/>
</dbReference>
<gene>
    <name evidence="20" type="ORF">HMPREF9473_04201</name>
</gene>
<comment type="function">
    <text evidence="1">Catalyzes the phosphorylation of the beta-carboxyl group of aspartic acid with ATP to yield 4-phospho-L-aspartate, which is involved in the branched biosynthetic pathway leading to the biosynthesis of amino acids threonine, isoleucine and methionine.</text>
</comment>
<comment type="pathway">
    <text evidence="2 18">Amino-acid biosynthesis; L-lysine biosynthesis via DAP pathway; (S)-tetrahydrodipicolinate from L-aspartate: step 1/4.</text>
</comment>
<evidence type="ECO:0000256" key="2">
    <source>
        <dbReference type="ARBA" id="ARBA00004766"/>
    </source>
</evidence>
<evidence type="ECO:0000256" key="3">
    <source>
        <dbReference type="ARBA" id="ARBA00004986"/>
    </source>
</evidence>
<dbReference type="InterPro" id="IPR041740">
    <property type="entry name" value="AKii-LysC-BS"/>
</dbReference>
<dbReference type="EMBL" id="ADLN01000118">
    <property type="protein sequence ID" value="EHI57711.1"/>
    <property type="molecule type" value="Genomic_DNA"/>
</dbReference>
<dbReference type="FunFam" id="3.40.1160.10:FF:000002">
    <property type="entry name" value="Aspartokinase"/>
    <property type="match status" value="1"/>
</dbReference>
<evidence type="ECO:0000256" key="10">
    <source>
        <dbReference type="ARBA" id="ARBA00022777"/>
    </source>
</evidence>
<comment type="subunit">
    <text evidence="15">Tetramer consisting of 2 isoforms Alpha (catalytic and regulation) and of a homodimer of 2 isoforms Beta (regulation).</text>
</comment>
<keyword evidence="13" id="KW-0457">Lysine biosynthesis</keyword>
<proteinExistence type="inferred from homology"/>
<dbReference type="EC" id="2.7.2.4" evidence="17"/>
<keyword evidence="9 16" id="KW-0547">Nucleotide-binding</keyword>
<dbReference type="SUPFAM" id="SSF55021">
    <property type="entry name" value="ACT-like"/>
    <property type="match status" value="2"/>
</dbReference>
<dbReference type="UniPathway" id="UPA00034">
    <property type="reaction ID" value="UER00015"/>
</dbReference>
<dbReference type="SUPFAM" id="SSF53633">
    <property type="entry name" value="Carbamate kinase-like"/>
    <property type="match status" value="1"/>
</dbReference>
<evidence type="ECO:0000256" key="12">
    <source>
        <dbReference type="ARBA" id="ARBA00022915"/>
    </source>
</evidence>
<dbReference type="InterPro" id="IPR005260">
    <property type="entry name" value="Asp_kin_monofn"/>
</dbReference>
<dbReference type="CDD" id="cd04261">
    <property type="entry name" value="AAK_AKii-LysC-BS"/>
    <property type="match status" value="1"/>
</dbReference>
<dbReference type="NCBIfam" id="NF005154">
    <property type="entry name" value="PRK06635.1-2"/>
    <property type="match status" value="1"/>
</dbReference>
<dbReference type="InterPro" id="IPR054352">
    <property type="entry name" value="ACT_Aspartokinase"/>
</dbReference>
<dbReference type="GO" id="GO:0009089">
    <property type="term" value="P:lysine biosynthetic process via diaminopimelate"/>
    <property type="evidence" value="ECO:0007669"/>
    <property type="project" value="UniProtKB-UniPathway"/>
</dbReference>
<feature type="binding site" evidence="16">
    <location>
        <position position="73"/>
    </location>
    <ligand>
        <name>substrate</name>
    </ligand>
</feature>
<keyword evidence="7 17" id="KW-0808">Transferase</keyword>
<dbReference type="HOGENOM" id="CLU_009116_3_2_9"/>
<evidence type="ECO:0000256" key="13">
    <source>
        <dbReference type="ARBA" id="ARBA00023154"/>
    </source>
</evidence>
<evidence type="ECO:0000313" key="20">
    <source>
        <dbReference type="EMBL" id="EHI57711.1"/>
    </source>
</evidence>
<comment type="similarity">
    <text evidence="5 17">Belongs to the aspartokinase family.</text>
</comment>
<evidence type="ECO:0000256" key="4">
    <source>
        <dbReference type="ARBA" id="ARBA00005139"/>
    </source>
</evidence>
<dbReference type="UniPathway" id="UPA00050">
    <property type="reaction ID" value="UER00461"/>
</dbReference>
<sequence length="402" mass="43701">MLVVKKFGGSSVADSEKIMNVAKRCLEDYEKGHDVVVVLSAMGKTTDKLIAQANEINPHPPKREMDMLLVTGEQISVSLMAMAFHALGVPAVSLNATQLPMVTTSAYGNAKLKRIETERIRHELEARKIVIVTGFQGINKYDDMTTLGRGGSDTTAVALAAVLHAEVCEIYTDVEGVYTADPRIVPNARKLQEVSYDEMLEFASLGAKVLHNRSVEMAKKYGVKMVVRSSMTRAEGTVVKEETKVERMLVSGVAADKNVARISVLGVKNVPGIAFKIFNLLAKNNINVDIIIQSIGREDTKDISFTVAKQDLQDAVELLEKNQEVTTAQDIASEEGVAKLSIIGAGMCSNPGVAAKMFEALYSANVNIKMIATSEIRITVLVAEEDVNRAMRTVHDAFDLAD</sequence>
<keyword evidence="10 17" id="KW-0418">Kinase</keyword>
<dbReference type="InterPro" id="IPR045865">
    <property type="entry name" value="ACT-like_dom_sf"/>
</dbReference>
<dbReference type="PROSITE" id="PS51671">
    <property type="entry name" value="ACT"/>
    <property type="match status" value="2"/>
</dbReference>
<keyword evidence="11 16" id="KW-0067">ATP-binding</keyword>
<dbReference type="PANTHER" id="PTHR21499">
    <property type="entry name" value="ASPARTATE KINASE"/>
    <property type="match status" value="1"/>
</dbReference>
<feature type="domain" description="ACT" evidence="19">
    <location>
        <begin position="342"/>
        <end position="402"/>
    </location>
</feature>
<evidence type="ECO:0000256" key="1">
    <source>
        <dbReference type="ARBA" id="ARBA00003121"/>
    </source>
</evidence>
<keyword evidence="8" id="KW-0677">Repeat</keyword>
<evidence type="ECO:0000256" key="18">
    <source>
        <dbReference type="RuleBase" id="RU004249"/>
    </source>
</evidence>
<evidence type="ECO:0000259" key="19">
    <source>
        <dbReference type="PROSITE" id="PS51671"/>
    </source>
</evidence>
<evidence type="ECO:0000256" key="8">
    <source>
        <dbReference type="ARBA" id="ARBA00022737"/>
    </source>
</evidence>
<feature type="binding site" evidence="16">
    <location>
        <begin position="6"/>
        <end position="9"/>
    </location>
    <ligand>
        <name>ATP</name>
        <dbReference type="ChEBI" id="CHEBI:30616"/>
    </ligand>
</feature>
<dbReference type="NCBIfam" id="TIGR00657">
    <property type="entry name" value="asp_kinases"/>
    <property type="match status" value="1"/>
</dbReference>
<dbReference type="GO" id="GO:0005524">
    <property type="term" value="F:ATP binding"/>
    <property type="evidence" value="ECO:0007669"/>
    <property type="project" value="UniProtKB-KW"/>
</dbReference>
<keyword evidence="21" id="KW-1185">Reference proteome</keyword>
<feature type="binding site" evidence="16">
    <location>
        <position position="183"/>
    </location>
    <ligand>
        <name>ATP</name>
        <dbReference type="ChEBI" id="CHEBI:30616"/>
    </ligand>
</feature>
<dbReference type="InterPro" id="IPR036393">
    <property type="entry name" value="AceGlu_kinase-like_sf"/>
</dbReference>
<feature type="binding site" evidence="16">
    <location>
        <position position="46"/>
    </location>
    <ligand>
        <name>substrate</name>
    </ligand>
</feature>
<dbReference type="InterPro" id="IPR002912">
    <property type="entry name" value="ACT_dom"/>
</dbReference>
<dbReference type="Pfam" id="PF22468">
    <property type="entry name" value="ACT_9"/>
    <property type="match status" value="2"/>
</dbReference>
<dbReference type="AlphaFoldDB" id="G5IL23"/>
<dbReference type="Gene3D" id="3.30.2130.10">
    <property type="entry name" value="VC0802-like"/>
    <property type="match status" value="1"/>
</dbReference>
<dbReference type="PIRSF" id="PIRSF000726">
    <property type="entry name" value="Asp_kin"/>
    <property type="match status" value="1"/>
</dbReference>
<feature type="binding site" evidence="16">
    <location>
        <begin position="208"/>
        <end position="209"/>
    </location>
    <ligand>
        <name>ATP</name>
        <dbReference type="ChEBI" id="CHEBI:30616"/>
    </ligand>
</feature>
<dbReference type="UniPathway" id="UPA00051">
    <property type="reaction ID" value="UER00462"/>
</dbReference>
<dbReference type="RefSeq" id="WP_006782192.1">
    <property type="nucleotide sequence ID" value="NZ_CP040506.1"/>
</dbReference>
<dbReference type="NCBIfam" id="TIGR00656">
    <property type="entry name" value="asp_kin_monofn"/>
    <property type="match status" value="1"/>
</dbReference>
<feature type="binding site" evidence="16">
    <location>
        <position position="178"/>
    </location>
    <ligand>
        <name>ATP</name>
        <dbReference type="ChEBI" id="CHEBI:30616"/>
    </ligand>
</feature>
<dbReference type="GO" id="GO:0019877">
    <property type="term" value="P:diaminopimelate biosynthetic process"/>
    <property type="evidence" value="ECO:0007669"/>
    <property type="project" value="UniProtKB-KW"/>
</dbReference>
<reference evidence="20 21" key="1">
    <citation type="submission" date="2011-08" db="EMBL/GenBank/DDBJ databases">
        <title>The Genome Sequence of Clostridium hathewayi WAL-18680.</title>
        <authorList>
            <consortium name="The Broad Institute Genome Sequencing Platform"/>
            <person name="Earl A."/>
            <person name="Ward D."/>
            <person name="Feldgarden M."/>
            <person name="Gevers D."/>
            <person name="Finegold S.M."/>
            <person name="Summanen P.H."/>
            <person name="Molitoris D.R."/>
            <person name="Song M."/>
            <person name="Daigneault M."/>
            <person name="Allen-Vercoe E."/>
            <person name="Young S.K."/>
            <person name="Zeng Q."/>
            <person name="Gargeya S."/>
            <person name="Fitzgerald M."/>
            <person name="Haas B."/>
            <person name="Abouelleil A."/>
            <person name="Alvarado L."/>
            <person name="Arachchi H.M."/>
            <person name="Berlin A."/>
            <person name="Brown A."/>
            <person name="Chapman S.B."/>
            <person name="Chen Z."/>
            <person name="Dunbar C."/>
            <person name="Freedman E."/>
            <person name="Gearin G."/>
            <person name="Gellesch M."/>
            <person name="Goldberg J."/>
            <person name="Griggs A."/>
            <person name="Gujja S."/>
            <person name="Heiman D."/>
            <person name="Howarth C."/>
            <person name="Larson L."/>
            <person name="Lui A."/>
            <person name="MacDonald P.J.P."/>
            <person name="Montmayeur A."/>
            <person name="Murphy C."/>
            <person name="Neiman D."/>
            <person name="Pearson M."/>
            <person name="Priest M."/>
            <person name="Roberts A."/>
            <person name="Saif S."/>
            <person name="Shea T."/>
            <person name="Shenoy N."/>
            <person name="Sisk P."/>
            <person name="Stolte C."/>
            <person name="Sykes S."/>
            <person name="Wortman J."/>
            <person name="Nusbaum C."/>
            <person name="Birren B."/>
        </authorList>
    </citation>
    <scope>NUCLEOTIDE SEQUENCE [LARGE SCALE GENOMIC DNA]</scope>
    <source>
        <strain evidence="20 21">WAL-18680</strain>
    </source>
</reference>
<feature type="binding site" evidence="16">
    <location>
        <begin position="172"/>
        <end position="173"/>
    </location>
    <ligand>
        <name>ATP</name>
        <dbReference type="ChEBI" id="CHEBI:30616"/>
    </ligand>
</feature>
<dbReference type="InterPro" id="IPR001341">
    <property type="entry name" value="Asp_kinase"/>
</dbReference>
<evidence type="ECO:0000256" key="16">
    <source>
        <dbReference type="PIRSR" id="PIRSR000726-1"/>
    </source>
</evidence>
<protein>
    <recommendedName>
        <fullName evidence="17">Aspartokinase</fullName>
        <ecNumber evidence="17">2.7.2.4</ecNumber>
    </recommendedName>
</protein>
<keyword evidence="6 18" id="KW-0028">Amino-acid biosynthesis</keyword>